<accession>A0A8J3J248</accession>
<gene>
    <name evidence="2" type="ORF">KSF_109680</name>
</gene>
<keyword evidence="3" id="KW-1185">Reference proteome</keyword>
<organism evidence="2 3">
    <name type="scientific">Reticulibacter mediterranei</name>
    <dbReference type="NCBI Taxonomy" id="2778369"/>
    <lineage>
        <taxon>Bacteria</taxon>
        <taxon>Bacillati</taxon>
        <taxon>Chloroflexota</taxon>
        <taxon>Ktedonobacteria</taxon>
        <taxon>Ktedonobacterales</taxon>
        <taxon>Reticulibacteraceae</taxon>
        <taxon>Reticulibacter</taxon>
    </lineage>
</organism>
<evidence type="ECO:0000313" key="3">
    <source>
        <dbReference type="Proteomes" id="UP000597444"/>
    </source>
</evidence>
<name>A0A8J3J248_9CHLR</name>
<proteinExistence type="predicted"/>
<feature type="region of interest" description="Disordered" evidence="1">
    <location>
        <begin position="1"/>
        <end position="24"/>
    </location>
</feature>
<dbReference type="Proteomes" id="UP000597444">
    <property type="component" value="Unassembled WGS sequence"/>
</dbReference>
<sequence length="73" mass="8252">MRLIDLPDPKPGAPTGNQNAAQHEQKRIGLTISLSGRRLHGVLQQLEKEGRPHTRREIRELGYRALDAYLGEQ</sequence>
<comment type="caution">
    <text evidence="2">The sequence shown here is derived from an EMBL/GenBank/DDBJ whole genome shotgun (WGS) entry which is preliminary data.</text>
</comment>
<evidence type="ECO:0000256" key="1">
    <source>
        <dbReference type="SAM" id="MobiDB-lite"/>
    </source>
</evidence>
<dbReference type="AlphaFoldDB" id="A0A8J3J248"/>
<protein>
    <submittedName>
        <fullName evidence="2">Uncharacterized protein</fullName>
    </submittedName>
</protein>
<reference evidence="2" key="1">
    <citation type="submission" date="2020-10" db="EMBL/GenBank/DDBJ databases">
        <title>Taxonomic study of unclassified bacteria belonging to the class Ktedonobacteria.</title>
        <authorList>
            <person name="Yabe S."/>
            <person name="Wang C.M."/>
            <person name="Zheng Y."/>
            <person name="Sakai Y."/>
            <person name="Cavaletti L."/>
            <person name="Monciardini P."/>
            <person name="Donadio S."/>
        </authorList>
    </citation>
    <scope>NUCLEOTIDE SEQUENCE</scope>
    <source>
        <strain evidence="2">ID150040</strain>
    </source>
</reference>
<dbReference type="EMBL" id="BNJK01000003">
    <property type="protein sequence ID" value="GHP00921.1"/>
    <property type="molecule type" value="Genomic_DNA"/>
</dbReference>
<evidence type="ECO:0000313" key="2">
    <source>
        <dbReference type="EMBL" id="GHP00921.1"/>
    </source>
</evidence>